<accession>A0ABT3CVV1</accession>
<protein>
    <submittedName>
        <fullName evidence="1">DUF885 domain-containing protein</fullName>
    </submittedName>
</protein>
<dbReference type="PANTHER" id="PTHR33361:SF16">
    <property type="entry name" value="DUF885 DOMAIN-CONTAINING PROTEIN"/>
    <property type="match status" value="1"/>
</dbReference>
<evidence type="ECO:0000313" key="1">
    <source>
        <dbReference type="EMBL" id="MCV9387813.1"/>
    </source>
</evidence>
<dbReference type="Proteomes" id="UP001300692">
    <property type="component" value="Unassembled WGS sequence"/>
</dbReference>
<name>A0ABT3CVV1_9BACT</name>
<comment type="caution">
    <text evidence="1">The sequence shown here is derived from an EMBL/GenBank/DDBJ whole genome shotgun (WGS) entry which is preliminary data.</text>
</comment>
<dbReference type="PROSITE" id="PS51257">
    <property type="entry name" value="PROKAR_LIPOPROTEIN"/>
    <property type="match status" value="1"/>
</dbReference>
<keyword evidence="2" id="KW-1185">Reference proteome</keyword>
<dbReference type="InterPro" id="IPR010281">
    <property type="entry name" value="DUF885"/>
</dbReference>
<dbReference type="RefSeq" id="WP_264138631.1">
    <property type="nucleotide sequence ID" value="NZ_JAOYOD010000001.1"/>
</dbReference>
<dbReference type="EMBL" id="JAOYOD010000001">
    <property type="protein sequence ID" value="MCV9387813.1"/>
    <property type="molecule type" value="Genomic_DNA"/>
</dbReference>
<organism evidence="1 2">
    <name type="scientific">Reichenbachiella ulvae</name>
    <dbReference type="NCBI Taxonomy" id="2980104"/>
    <lineage>
        <taxon>Bacteria</taxon>
        <taxon>Pseudomonadati</taxon>
        <taxon>Bacteroidota</taxon>
        <taxon>Cytophagia</taxon>
        <taxon>Cytophagales</taxon>
        <taxon>Reichenbachiellaceae</taxon>
        <taxon>Reichenbachiella</taxon>
    </lineage>
</organism>
<proteinExistence type="predicted"/>
<evidence type="ECO:0000313" key="2">
    <source>
        <dbReference type="Proteomes" id="UP001300692"/>
    </source>
</evidence>
<dbReference type="Pfam" id="PF05960">
    <property type="entry name" value="DUF885"/>
    <property type="match status" value="1"/>
</dbReference>
<reference evidence="1 2" key="1">
    <citation type="submission" date="2022-10" db="EMBL/GenBank/DDBJ databases">
        <title>Comparative genomics and taxonomic characterization of three novel marine species of genus Reichenbachiella exhibiting antioxidant and polysaccharide degradation activities.</title>
        <authorList>
            <person name="Muhammad N."/>
            <person name="Lee Y.-J."/>
            <person name="Ko J."/>
            <person name="Kim S.-G."/>
        </authorList>
    </citation>
    <scope>NUCLEOTIDE SEQUENCE [LARGE SCALE GENOMIC DNA]</scope>
    <source>
        <strain evidence="1 2">ABR2-5</strain>
    </source>
</reference>
<gene>
    <name evidence="1" type="ORF">N7U62_14115</name>
</gene>
<dbReference type="PANTHER" id="PTHR33361">
    <property type="entry name" value="GLR0591 PROTEIN"/>
    <property type="match status" value="1"/>
</dbReference>
<sequence length="599" mass="68886">MKKLFLGFASILFLAIACEPTKEPIDHNAKLEAFFEKTFEQRIQRSPEFQTRLGRKTNQDKWDDYSAAFEKEGLEITKKNLKWIQDSIDYSLLSKDNKVSYDLFVSQAENKIADFKYRLYSYPVNQMFGLHSSVPSFLINMHRIDSIADAKNYLARVEALPALFDQLIVNLKEREDKGIVPPKFVFGRVIDDCKNIISGQPLTEEGTNSIYEDLASKVDALDISDKEKEGLKADMTEALQAKAKPAYESLIVFLTEQEGRATTDHGAWKFPEGEAFYQNALNRTTTTSLTSDEIHEIGLKEVARIHGEMKDIMKQVGFEGELKDFFTFLKEDEQFYYPNTDEAKEEYLDSAKSIINNMKSRLDELFLTKPKADMIVRRVESFREKSAGKAFYQRPAKDGSRPGIYYANLYNSKNMPKFEMEALAYHEGIPGHHMQMSIAQELEGIPEFRKFSRYTAYSEGWGLYCEQIPKEMGLYADPYSDYGRLAMELWRACRLVVDTGIHGKKWTREEGIAYYQNNTSGSERECVRMLERHIVMPSQATAYKIGMMKILELRTKALEQLGDKFDIREYHDVVLTNGLVPLDLLEKLVDEWVASKSAA</sequence>